<proteinExistence type="predicted"/>
<organism evidence="1 2">
    <name type="scientific">Desulfofundulus thermosubterraneus DSM 16057</name>
    <dbReference type="NCBI Taxonomy" id="1121432"/>
    <lineage>
        <taxon>Bacteria</taxon>
        <taxon>Bacillati</taxon>
        <taxon>Bacillota</taxon>
        <taxon>Clostridia</taxon>
        <taxon>Eubacteriales</taxon>
        <taxon>Peptococcaceae</taxon>
        <taxon>Desulfofundulus</taxon>
    </lineage>
</organism>
<sequence>MSKGECHLKNVRELKQHIRDLLDACTTAWRYLILGEEKKAMGLMATIIDLLERIVSAKSSNPVLRLCYDSITFLLPRLLKTMEERNGILLADILEHELKPILEDILEHISECSCDG</sequence>
<name>A0A1M6K2E7_9FIRM</name>
<dbReference type="STRING" id="1121432.SAMN02745219_02770"/>
<dbReference type="Proteomes" id="UP000184529">
    <property type="component" value="Unassembled WGS sequence"/>
</dbReference>
<reference evidence="2" key="1">
    <citation type="submission" date="2016-11" db="EMBL/GenBank/DDBJ databases">
        <authorList>
            <person name="Varghese N."/>
            <person name="Submissions S."/>
        </authorList>
    </citation>
    <scope>NUCLEOTIDE SEQUENCE [LARGE SCALE GENOMIC DNA]</scope>
    <source>
        <strain evidence="2">DSM 16057</strain>
    </source>
</reference>
<evidence type="ECO:0000313" key="2">
    <source>
        <dbReference type="Proteomes" id="UP000184529"/>
    </source>
</evidence>
<protein>
    <submittedName>
        <fullName evidence="1">Uncharacterized protein</fullName>
    </submittedName>
</protein>
<keyword evidence="2" id="KW-1185">Reference proteome</keyword>
<dbReference type="EMBL" id="FQZM01000039">
    <property type="protein sequence ID" value="SHJ53123.1"/>
    <property type="molecule type" value="Genomic_DNA"/>
</dbReference>
<dbReference type="AlphaFoldDB" id="A0A1M6K2E7"/>
<gene>
    <name evidence="1" type="ORF">SAMN02745219_02770</name>
</gene>
<accession>A0A1M6K2E7</accession>
<evidence type="ECO:0000313" key="1">
    <source>
        <dbReference type="EMBL" id="SHJ53123.1"/>
    </source>
</evidence>